<dbReference type="Pfam" id="PF18862">
    <property type="entry name" value="ApeA_NTD1"/>
    <property type="match status" value="1"/>
</dbReference>
<comment type="caution">
    <text evidence="3">The sequence shown here is derived from an EMBL/GenBank/DDBJ whole genome shotgun (WGS) entry which is preliminary data.</text>
</comment>
<protein>
    <submittedName>
        <fullName evidence="3">HEPN domain-containing protein</fullName>
    </submittedName>
</protein>
<evidence type="ECO:0000259" key="2">
    <source>
        <dbReference type="Pfam" id="PF18862"/>
    </source>
</evidence>
<dbReference type="Proteomes" id="UP001480973">
    <property type="component" value="Unassembled WGS sequence"/>
</dbReference>
<evidence type="ECO:0000313" key="3">
    <source>
        <dbReference type="EMBL" id="MEQ2535017.1"/>
    </source>
</evidence>
<feature type="domain" description="ApeA N-terminal" evidence="2">
    <location>
        <begin position="6"/>
        <end position="274"/>
    </location>
</feature>
<name>A0ABV1GNV3_9FIRM</name>
<dbReference type="EMBL" id="JBBMES010000006">
    <property type="protein sequence ID" value="MEQ2535017.1"/>
    <property type="molecule type" value="Genomic_DNA"/>
</dbReference>
<dbReference type="InterPro" id="IPR041229">
    <property type="entry name" value="HEPN_Apea"/>
</dbReference>
<dbReference type="InterPro" id="IPR041223">
    <property type="entry name" value="ApeA_NTD"/>
</dbReference>
<reference evidence="3 4" key="1">
    <citation type="submission" date="2024-03" db="EMBL/GenBank/DDBJ databases">
        <title>Human intestinal bacterial collection.</title>
        <authorList>
            <person name="Pauvert C."/>
            <person name="Hitch T.C.A."/>
            <person name="Clavel T."/>
        </authorList>
    </citation>
    <scope>NUCLEOTIDE SEQUENCE [LARGE SCALE GENOMIC DNA]</scope>
    <source>
        <strain evidence="3 4">CLA-JM-H10</strain>
    </source>
</reference>
<feature type="domain" description="Apea-like HEPN" evidence="1">
    <location>
        <begin position="304"/>
        <end position="445"/>
    </location>
</feature>
<accession>A0ABV1GNV3</accession>
<evidence type="ECO:0000313" key="4">
    <source>
        <dbReference type="Proteomes" id="UP001480973"/>
    </source>
</evidence>
<proteinExistence type="predicted"/>
<keyword evidence="4" id="KW-1185">Reference proteome</keyword>
<dbReference type="Pfam" id="PF18739">
    <property type="entry name" value="HEPN_Apea"/>
    <property type="match status" value="1"/>
</dbReference>
<evidence type="ECO:0000259" key="1">
    <source>
        <dbReference type="Pfam" id="PF18739"/>
    </source>
</evidence>
<gene>
    <name evidence="3" type="ORF">WMO38_07785</name>
</gene>
<organism evidence="3 4">
    <name type="scientific">Lachnospira intestinalis</name>
    <dbReference type="NCBI Taxonomy" id="3133158"/>
    <lineage>
        <taxon>Bacteria</taxon>
        <taxon>Bacillati</taxon>
        <taxon>Bacillota</taxon>
        <taxon>Clostridia</taxon>
        <taxon>Lachnospirales</taxon>
        <taxon>Lachnospiraceae</taxon>
        <taxon>Lachnospira</taxon>
    </lineage>
</organism>
<sequence>MSEHRYEGTWKIPNIDNEQEGILFIDKNRGLIRLKLFVMGDDGIGFGHRIKTICPIITGNLIGNNKITLVNNDVIHRHEYLGSYTEIIIESKWAFWGFHYESKDDIKFSKYSVEMDGLLNWSKLCSFTSTNFQYYNWESKGKIELTINETLSIAFIPICKGGKGSAVIEKKLELEQYIEIVFSYNTETSLEEFMLDYKKIEMLITIGSGIIPYRRKICFYDKRNYFHPERKDIVMPKEIYVGDKPYSKGDEITNFDMLFTLDDIVTNSEVIQNWSMIIDKIKPALNLYFSIIRYEDLPIEMQYLNIVQALETYHARFKYNDLKKYKKHVVKLFEVEDLDDIDEKNRNAYFDTTQSDENISYIILKSRLVDLMNDDFRLSLFPLFIGGIQVELYDFIEKIVDTRHYYTHYGKTKEEKSLRGIDLQYAIAVLMEVFEYHFLVELGLRNSGAIGKVMKRHEKLNYWYSQRSESQNS</sequence>